<evidence type="ECO:0000256" key="1">
    <source>
        <dbReference type="SAM" id="MobiDB-lite"/>
    </source>
</evidence>
<protein>
    <recommendedName>
        <fullName evidence="3">PDZ domain-containing protein</fullName>
    </recommendedName>
</protein>
<feature type="compositionally biased region" description="Basic and acidic residues" evidence="1">
    <location>
        <begin position="49"/>
        <end position="59"/>
    </location>
</feature>
<dbReference type="AlphaFoldDB" id="A0A7S2KRY1"/>
<proteinExistence type="predicted"/>
<organism evidence="2">
    <name type="scientific">Zooxanthella nutricula</name>
    <dbReference type="NCBI Taxonomy" id="1333877"/>
    <lineage>
        <taxon>Eukaryota</taxon>
        <taxon>Sar</taxon>
        <taxon>Alveolata</taxon>
        <taxon>Dinophyceae</taxon>
        <taxon>Peridiniales</taxon>
        <taxon>Peridiniales incertae sedis</taxon>
        <taxon>Zooxanthella</taxon>
    </lineage>
</organism>
<sequence length="149" mass="15383">MFFCTCCAQSEIAADLDLDAAASARVCEADSELTVPYVEAGATQDPEQEGPKDVPEKGGADGAFVITLNKGQGKYGIDVAPKLDRAALRVAAINDAGLVAEWNAANPSSALRANDEILAAGGIRTSSQAIVDALNVEGPVEVLIQPVQK</sequence>
<feature type="region of interest" description="Disordered" evidence="1">
    <location>
        <begin position="40"/>
        <end position="59"/>
    </location>
</feature>
<name>A0A7S2KRY1_9DINO</name>
<gene>
    <name evidence="2" type="ORF">BRAN1462_LOCUS32600</name>
</gene>
<evidence type="ECO:0008006" key="3">
    <source>
        <dbReference type="Google" id="ProtNLM"/>
    </source>
</evidence>
<accession>A0A7S2KRY1</accession>
<dbReference type="EMBL" id="HBGW01051306">
    <property type="protein sequence ID" value="CAD9585067.1"/>
    <property type="molecule type" value="Transcribed_RNA"/>
</dbReference>
<evidence type="ECO:0000313" key="2">
    <source>
        <dbReference type="EMBL" id="CAD9585067.1"/>
    </source>
</evidence>
<reference evidence="2" key="1">
    <citation type="submission" date="2021-01" db="EMBL/GenBank/DDBJ databases">
        <authorList>
            <person name="Corre E."/>
            <person name="Pelletier E."/>
            <person name="Niang G."/>
            <person name="Scheremetjew M."/>
            <person name="Finn R."/>
            <person name="Kale V."/>
            <person name="Holt S."/>
            <person name="Cochrane G."/>
            <person name="Meng A."/>
            <person name="Brown T."/>
            <person name="Cohen L."/>
        </authorList>
    </citation>
    <scope>NUCLEOTIDE SEQUENCE</scope>
    <source>
        <strain evidence="2">RCC3387</strain>
    </source>
</reference>